<evidence type="ECO:0000313" key="1">
    <source>
        <dbReference type="EMBL" id="KAA6364050.1"/>
    </source>
</evidence>
<dbReference type="EMBL" id="SNRW01022127">
    <property type="protein sequence ID" value="KAA6364050.1"/>
    <property type="molecule type" value="Genomic_DNA"/>
</dbReference>
<reference evidence="1 2" key="1">
    <citation type="submission" date="2019-03" db="EMBL/GenBank/DDBJ databases">
        <title>Single cell metagenomics reveals metabolic interactions within the superorganism composed of flagellate Streblomastix strix and complex community of Bacteroidetes bacteria on its surface.</title>
        <authorList>
            <person name="Treitli S.C."/>
            <person name="Kolisko M."/>
            <person name="Husnik F."/>
            <person name="Keeling P."/>
            <person name="Hampl V."/>
        </authorList>
    </citation>
    <scope>NUCLEOTIDE SEQUENCE [LARGE SCALE GENOMIC DNA]</scope>
    <source>
        <strain evidence="1">ST1C</strain>
    </source>
</reference>
<proteinExistence type="predicted"/>
<sequence length="91" mass="10670">MKTMALKRGGWMARCIVSRRILGDLVWWEEQVKNNTPKCFDRHTPKWTLKTDASETEWGVMLEQTKMQEDPLLARGNGQRIGIRKAQIREN</sequence>
<evidence type="ECO:0000313" key="2">
    <source>
        <dbReference type="Proteomes" id="UP000324800"/>
    </source>
</evidence>
<dbReference type="OrthoDB" id="2897838at2759"/>
<dbReference type="AlphaFoldDB" id="A0A5J4U1K4"/>
<protein>
    <submittedName>
        <fullName evidence="1">Uncharacterized protein</fullName>
    </submittedName>
</protein>
<organism evidence="1 2">
    <name type="scientific">Streblomastix strix</name>
    <dbReference type="NCBI Taxonomy" id="222440"/>
    <lineage>
        <taxon>Eukaryota</taxon>
        <taxon>Metamonada</taxon>
        <taxon>Preaxostyla</taxon>
        <taxon>Oxymonadida</taxon>
        <taxon>Streblomastigidae</taxon>
        <taxon>Streblomastix</taxon>
    </lineage>
</organism>
<dbReference type="Proteomes" id="UP000324800">
    <property type="component" value="Unassembled WGS sequence"/>
</dbReference>
<feature type="non-terminal residue" evidence="1">
    <location>
        <position position="91"/>
    </location>
</feature>
<gene>
    <name evidence="1" type="ORF">EZS28_040421</name>
</gene>
<accession>A0A5J4U1K4</accession>
<name>A0A5J4U1K4_9EUKA</name>
<comment type="caution">
    <text evidence="1">The sequence shown here is derived from an EMBL/GenBank/DDBJ whole genome shotgun (WGS) entry which is preliminary data.</text>
</comment>